<name>A0A1G2HW23_9BACT</name>
<dbReference type="PANTHER" id="PTHR34353:SF2">
    <property type="entry name" value="CRISPR-ASSOCIATED ENDONUCLEASE CAS1 1"/>
    <property type="match status" value="1"/>
</dbReference>
<keyword evidence="5" id="KW-0460">Magnesium</keyword>
<dbReference type="GO" id="GO:0043571">
    <property type="term" value="P:maintenance of CRISPR repeat elements"/>
    <property type="evidence" value="ECO:0007669"/>
    <property type="project" value="InterPro"/>
</dbReference>
<gene>
    <name evidence="10" type="ORF">A2822_00470</name>
</gene>
<dbReference type="GO" id="GO:0046872">
    <property type="term" value="F:metal ion binding"/>
    <property type="evidence" value="ECO:0007669"/>
    <property type="project" value="UniProtKB-KW"/>
</dbReference>
<accession>A0A1G2HW23</accession>
<dbReference type="Proteomes" id="UP000178774">
    <property type="component" value="Unassembled WGS sequence"/>
</dbReference>
<dbReference type="InterPro" id="IPR002729">
    <property type="entry name" value="CRISPR-assoc_Cas1"/>
</dbReference>
<protein>
    <submittedName>
        <fullName evidence="10">CRISPR-associated endonuclease Cas1</fullName>
    </submittedName>
</protein>
<evidence type="ECO:0000256" key="1">
    <source>
        <dbReference type="ARBA" id="ARBA00022722"/>
    </source>
</evidence>
<dbReference type="GO" id="GO:0016787">
    <property type="term" value="F:hydrolase activity"/>
    <property type="evidence" value="ECO:0007669"/>
    <property type="project" value="UniProtKB-KW"/>
</dbReference>
<keyword evidence="3 10" id="KW-0255">Endonuclease</keyword>
<dbReference type="Gene3D" id="1.20.120.920">
    <property type="entry name" value="CRISPR-associated endonuclease Cas1, C-terminal domain"/>
    <property type="match status" value="1"/>
</dbReference>
<keyword evidence="1" id="KW-0540">Nuclease</keyword>
<keyword evidence="6" id="KW-0051">Antiviral defense</keyword>
<evidence type="ECO:0000256" key="9">
    <source>
        <dbReference type="ARBA" id="ARBA00038592"/>
    </source>
</evidence>
<evidence type="ECO:0000313" key="11">
    <source>
        <dbReference type="Proteomes" id="UP000178774"/>
    </source>
</evidence>
<evidence type="ECO:0000256" key="4">
    <source>
        <dbReference type="ARBA" id="ARBA00022801"/>
    </source>
</evidence>
<sequence>MNAIWLTHISNYQKTAHAFASAEKIMNVKNQRRELLMQRYGTLLPKIRLADYHNNQEIMLAEGRTAQIFWKKFSLLLPRWCSFRSRYPGSDDLVNRLLDLGYHQITNAIRKILEKYDISSALGILHVARKTTSAPLAYDLVEMFRADIVEVEVLRFLRMKKQPLEELRQKDIAIFLYRINHRLNHRYFIKSFKQCQTYRYYMELQILKFIKAVNHKEVFSPIYLPIRHDTRCTKGVCFHDKKT</sequence>
<proteinExistence type="predicted"/>
<comment type="subunit">
    <text evidence="9">Homodimer, forms a heterotetramer with a Cas2 homodimer.</text>
</comment>
<dbReference type="EMBL" id="MHOP01000002">
    <property type="protein sequence ID" value="OGZ66657.1"/>
    <property type="molecule type" value="Genomic_DNA"/>
</dbReference>
<dbReference type="GO" id="GO:0051607">
    <property type="term" value="P:defense response to virus"/>
    <property type="evidence" value="ECO:0007669"/>
    <property type="project" value="UniProtKB-KW"/>
</dbReference>
<comment type="caution">
    <text evidence="10">The sequence shown here is derived from an EMBL/GenBank/DDBJ whole genome shotgun (WGS) entry which is preliminary data.</text>
</comment>
<keyword evidence="8" id="KW-0464">Manganese</keyword>
<keyword evidence="2" id="KW-0479">Metal-binding</keyword>
<evidence type="ECO:0000256" key="5">
    <source>
        <dbReference type="ARBA" id="ARBA00022842"/>
    </source>
</evidence>
<evidence type="ECO:0000256" key="2">
    <source>
        <dbReference type="ARBA" id="ARBA00022723"/>
    </source>
</evidence>
<evidence type="ECO:0000256" key="3">
    <source>
        <dbReference type="ARBA" id="ARBA00022759"/>
    </source>
</evidence>
<dbReference type="Pfam" id="PF01867">
    <property type="entry name" value="Cas_Cas1"/>
    <property type="match status" value="1"/>
</dbReference>
<dbReference type="GO" id="GO:0003677">
    <property type="term" value="F:DNA binding"/>
    <property type="evidence" value="ECO:0007669"/>
    <property type="project" value="UniProtKB-KW"/>
</dbReference>
<dbReference type="InterPro" id="IPR050646">
    <property type="entry name" value="Cas1"/>
</dbReference>
<dbReference type="InterPro" id="IPR042206">
    <property type="entry name" value="CRISPR-assoc_Cas1_C"/>
</dbReference>
<organism evidence="10 11">
    <name type="scientific">Candidatus Staskawiczbacteria bacterium RIFCSPHIGHO2_01_FULL_41_41</name>
    <dbReference type="NCBI Taxonomy" id="1802203"/>
    <lineage>
        <taxon>Bacteria</taxon>
        <taxon>Candidatus Staskawicziibacteriota</taxon>
    </lineage>
</organism>
<evidence type="ECO:0000313" key="10">
    <source>
        <dbReference type="EMBL" id="OGZ66657.1"/>
    </source>
</evidence>
<evidence type="ECO:0000256" key="6">
    <source>
        <dbReference type="ARBA" id="ARBA00023118"/>
    </source>
</evidence>
<reference evidence="10 11" key="1">
    <citation type="journal article" date="2016" name="Nat. Commun.">
        <title>Thousands of microbial genomes shed light on interconnected biogeochemical processes in an aquifer system.</title>
        <authorList>
            <person name="Anantharaman K."/>
            <person name="Brown C.T."/>
            <person name="Hug L.A."/>
            <person name="Sharon I."/>
            <person name="Castelle C.J."/>
            <person name="Probst A.J."/>
            <person name="Thomas B.C."/>
            <person name="Singh A."/>
            <person name="Wilkins M.J."/>
            <person name="Karaoz U."/>
            <person name="Brodie E.L."/>
            <person name="Williams K.H."/>
            <person name="Hubbard S.S."/>
            <person name="Banfield J.F."/>
        </authorList>
    </citation>
    <scope>NUCLEOTIDE SEQUENCE [LARGE SCALE GENOMIC DNA]</scope>
</reference>
<dbReference type="PANTHER" id="PTHR34353">
    <property type="entry name" value="CRISPR-ASSOCIATED ENDONUCLEASE CAS1 1"/>
    <property type="match status" value="1"/>
</dbReference>
<keyword evidence="4" id="KW-0378">Hydrolase</keyword>
<keyword evidence="7" id="KW-0238">DNA-binding</keyword>
<dbReference type="AlphaFoldDB" id="A0A1G2HW23"/>
<dbReference type="GO" id="GO:0004519">
    <property type="term" value="F:endonuclease activity"/>
    <property type="evidence" value="ECO:0007669"/>
    <property type="project" value="UniProtKB-KW"/>
</dbReference>
<evidence type="ECO:0000256" key="8">
    <source>
        <dbReference type="ARBA" id="ARBA00023211"/>
    </source>
</evidence>
<dbReference type="NCBIfam" id="TIGR00287">
    <property type="entry name" value="cas1"/>
    <property type="match status" value="1"/>
</dbReference>
<evidence type="ECO:0000256" key="7">
    <source>
        <dbReference type="ARBA" id="ARBA00023125"/>
    </source>
</evidence>